<accession>A0A645C8D3</accession>
<feature type="region of interest" description="Disordered" evidence="1">
    <location>
        <begin position="1"/>
        <end position="30"/>
    </location>
</feature>
<name>A0A645C8D3_9ZZZZ</name>
<dbReference type="AlphaFoldDB" id="A0A645C8D3"/>
<sequence>MGNLEGFTDEGLVRQGNGHETEIGAHINTDRQIEIL</sequence>
<evidence type="ECO:0000256" key="1">
    <source>
        <dbReference type="SAM" id="MobiDB-lite"/>
    </source>
</evidence>
<protein>
    <submittedName>
        <fullName evidence="2">Uncharacterized protein</fullName>
    </submittedName>
</protein>
<dbReference type="EMBL" id="VSSQ01023530">
    <property type="protein sequence ID" value="MPM70534.1"/>
    <property type="molecule type" value="Genomic_DNA"/>
</dbReference>
<gene>
    <name evidence="2" type="ORF">SDC9_117489</name>
</gene>
<evidence type="ECO:0000313" key="2">
    <source>
        <dbReference type="EMBL" id="MPM70534.1"/>
    </source>
</evidence>
<proteinExistence type="predicted"/>
<feature type="compositionally biased region" description="Basic and acidic residues" evidence="1">
    <location>
        <begin position="17"/>
        <end position="30"/>
    </location>
</feature>
<organism evidence="2">
    <name type="scientific">bioreactor metagenome</name>
    <dbReference type="NCBI Taxonomy" id="1076179"/>
    <lineage>
        <taxon>unclassified sequences</taxon>
        <taxon>metagenomes</taxon>
        <taxon>ecological metagenomes</taxon>
    </lineage>
</organism>
<reference evidence="2" key="1">
    <citation type="submission" date="2019-08" db="EMBL/GenBank/DDBJ databases">
        <authorList>
            <person name="Kucharzyk K."/>
            <person name="Murdoch R.W."/>
            <person name="Higgins S."/>
            <person name="Loffler F."/>
        </authorList>
    </citation>
    <scope>NUCLEOTIDE SEQUENCE</scope>
</reference>
<comment type="caution">
    <text evidence="2">The sequence shown here is derived from an EMBL/GenBank/DDBJ whole genome shotgun (WGS) entry which is preliminary data.</text>
</comment>